<evidence type="ECO:0000259" key="2">
    <source>
        <dbReference type="Pfam" id="PF10551"/>
    </source>
</evidence>
<feature type="domain" description="MULE transposase" evidence="2">
    <location>
        <begin position="233"/>
        <end position="316"/>
    </location>
</feature>
<comment type="caution">
    <text evidence="3">The sequence shown here is derived from an EMBL/GenBank/DDBJ whole genome shotgun (WGS) entry which is preliminary data.</text>
</comment>
<evidence type="ECO:0000313" key="3">
    <source>
        <dbReference type="EMBL" id="ETI43098.1"/>
    </source>
</evidence>
<name>V9EX71_PHYNI</name>
<accession>V9EX71</accession>
<dbReference type="EMBL" id="ANIZ01002025">
    <property type="protein sequence ID" value="ETI43098.1"/>
    <property type="molecule type" value="Genomic_DNA"/>
</dbReference>
<gene>
    <name evidence="3" type="ORF">F443_11880</name>
</gene>
<evidence type="ECO:0000313" key="4">
    <source>
        <dbReference type="Proteomes" id="UP000018721"/>
    </source>
</evidence>
<keyword evidence="4" id="KW-1185">Reference proteome</keyword>
<dbReference type="InterPro" id="IPR018289">
    <property type="entry name" value="MULE_transposase_dom"/>
</dbReference>
<dbReference type="Proteomes" id="UP000018721">
    <property type="component" value="Unassembled WGS sequence"/>
</dbReference>
<protein>
    <recommendedName>
        <fullName evidence="2">MULE transposase domain-containing protein</fullName>
    </recommendedName>
</protein>
<proteinExistence type="predicted"/>
<dbReference type="Pfam" id="PF10551">
    <property type="entry name" value="MULE"/>
    <property type="match status" value="1"/>
</dbReference>
<dbReference type="HOGENOM" id="CLU_027466_2_0_1"/>
<organism evidence="3 4">
    <name type="scientific">Phytophthora nicotianae P1569</name>
    <dbReference type="NCBI Taxonomy" id="1317065"/>
    <lineage>
        <taxon>Eukaryota</taxon>
        <taxon>Sar</taxon>
        <taxon>Stramenopiles</taxon>
        <taxon>Oomycota</taxon>
        <taxon>Peronosporomycetes</taxon>
        <taxon>Peronosporales</taxon>
        <taxon>Peronosporaceae</taxon>
        <taxon>Phytophthora</taxon>
    </lineage>
</organism>
<dbReference type="AlphaFoldDB" id="V9EX71"/>
<sequence>MTRAKINWVFLAKDYPSYDSDMLLDSLKAYTVSKSGLSPCSLCAEPTPHNMRTRILLCQCTACKAVAPYARCPWKGRVQFCILSNVVNVSEGNKHVSPLRPTRRAHLTEEMKAFARDMCAYNHKPMNIYNGIVRRFQVGEATMPTLAMVQRFVQHFRRTNLGGSDFHDDVTAKVREHAFRGTEELTQPFTFTWRSIAEGEPIVGRGSDTDSFVVGVSSKQLLLRLDREPDAYVMHLDATYKLSQVDYPVMVVGISDCMSSFHLVAFVILSQQTEQHFTEALAMLRRMYTTVTTKQLAVRFVMGDADKAQRNAVDAVLGVDNELVNLMYYFHGAAKIYKHTRGISIGLAARVYRDIADMHYATSADELSHIQKRCLEEWQTLPQLCAFASYFSATWWNSPFHRWQAFFTPKGFAATNNPVKQFNRAIKRDYTLRARLKMGTLIDQLLLCVRSDVIRSRPFATAVQPRADVLRRVREMRKAGSIREVSPEKHSIGFLTGAMTPATNTNVVHIVSDRMERVYDPHDRRTKETLPVTACVSTQKKRTWRLQECQLGYCIHLIHALSVRNRLDIFCRTRLVYRGRNKARRAQAEQQNAGRPANNGRALQSD</sequence>
<reference evidence="3 4" key="1">
    <citation type="submission" date="2013-11" db="EMBL/GenBank/DDBJ databases">
        <title>The Genome Sequence of Phytophthora parasitica P1569.</title>
        <authorList>
            <consortium name="The Broad Institute Genomics Platform"/>
            <person name="Russ C."/>
            <person name="Tyler B."/>
            <person name="Panabieres F."/>
            <person name="Shan W."/>
            <person name="Tripathy S."/>
            <person name="Grunwald N."/>
            <person name="Machado M."/>
            <person name="Johnson C.S."/>
            <person name="Arredondo F."/>
            <person name="Hong C."/>
            <person name="Coffey M."/>
            <person name="Young S.K."/>
            <person name="Zeng Q."/>
            <person name="Gargeya S."/>
            <person name="Fitzgerald M."/>
            <person name="Abouelleil A."/>
            <person name="Alvarado L."/>
            <person name="Chapman S.B."/>
            <person name="Gainer-Dewar J."/>
            <person name="Goldberg J."/>
            <person name="Griggs A."/>
            <person name="Gujja S."/>
            <person name="Hansen M."/>
            <person name="Howarth C."/>
            <person name="Imamovic A."/>
            <person name="Ireland A."/>
            <person name="Larimer J."/>
            <person name="McCowan C."/>
            <person name="Murphy C."/>
            <person name="Pearson M."/>
            <person name="Poon T.W."/>
            <person name="Priest M."/>
            <person name="Roberts A."/>
            <person name="Saif S."/>
            <person name="Shea T."/>
            <person name="Sykes S."/>
            <person name="Wortman J."/>
            <person name="Nusbaum C."/>
            <person name="Birren B."/>
        </authorList>
    </citation>
    <scope>NUCLEOTIDE SEQUENCE [LARGE SCALE GENOMIC DNA]</scope>
    <source>
        <strain evidence="3 4">P1569</strain>
    </source>
</reference>
<evidence type="ECO:0000256" key="1">
    <source>
        <dbReference type="SAM" id="MobiDB-lite"/>
    </source>
</evidence>
<dbReference type="PANTHER" id="PTHR33977">
    <property type="entry name" value="ZINC ION BINDING PROTEIN"/>
    <property type="match status" value="1"/>
</dbReference>
<dbReference type="PANTHER" id="PTHR33977:SF1">
    <property type="entry name" value="ZINC ION BINDING PROTEIN"/>
    <property type="match status" value="1"/>
</dbReference>
<feature type="region of interest" description="Disordered" evidence="1">
    <location>
        <begin position="582"/>
        <end position="606"/>
    </location>
</feature>